<evidence type="ECO:0000313" key="2">
    <source>
        <dbReference type="EMBL" id="GAB1315238.1"/>
    </source>
</evidence>
<dbReference type="EMBL" id="BAAFSV010000002">
    <property type="protein sequence ID" value="GAB1315238.1"/>
    <property type="molecule type" value="Genomic_DNA"/>
</dbReference>
<dbReference type="GO" id="GO:0051213">
    <property type="term" value="F:dioxygenase activity"/>
    <property type="evidence" value="ECO:0007669"/>
    <property type="project" value="UniProtKB-KW"/>
</dbReference>
<dbReference type="PANTHER" id="PTHR35006">
    <property type="entry name" value="GLYOXALASE FAMILY PROTEIN (AFU_ORTHOLOGUE AFUA_5G14830)"/>
    <property type="match status" value="1"/>
</dbReference>
<dbReference type="InterPro" id="IPR037523">
    <property type="entry name" value="VOC_core"/>
</dbReference>
<dbReference type="CDD" id="cd07262">
    <property type="entry name" value="VOC_like"/>
    <property type="match status" value="1"/>
</dbReference>
<dbReference type="PANTHER" id="PTHR35006:SF2">
    <property type="entry name" value="GLYOXALASE FAMILY PROTEIN (AFU_ORTHOLOGUE AFUA_5G14830)"/>
    <property type="match status" value="1"/>
</dbReference>
<keyword evidence="2" id="KW-0223">Dioxygenase</keyword>
<reference evidence="2 3" key="1">
    <citation type="submission" date="2024-09" db="EMBL/GenBank/DDBJ databases">
        <title>Itraconazole resistance in Madurella fahalii resulting from another homologue of gene encoding cytochrome P450 14-alpha sterol demethylase (CYP51).</title>
        <authorList>
            <person name="Yoshioka I."/>
            <person name="Fahal A.H."/>
            <person name="Kaneko S."/>
            <person name="Yaguchi T."/>
        </authorList>
    </citation>
    <scope>NUCLEOTIDE SEQUENCE [LARGE SCALE GENOMIC DNA]</scope>
    <source>
        <strain evidence="2 3">IFM 68171</strain>
    </source>
</reference>
<dbReference type="PROSITE" id="PS51819">
    <property type="entry name" value="VOC"/>
    <property type="match status" value="1"/>
</dbReference>
<keyword evidence="3" id="KW-1185">Reference proteome</keyword>
<proteinExistence type="predicted"/>
<sequence>MPLGHVSLPTGPSNYKAMRDFYLAALKPLGYTVFLEKEGHVCGFQTYIGPDFWLHCGGEDFTPVSPALSADENLKTRGRTHVAFNVASRKQVDEWYRNAVKAGGIPNGEPEPGERSYAKGYYAAFVLDPLGNNVEAVHYNPWWLQMMKGTPSVLAMVFGAVASHLVWGYAKRTGWA</sequence>
<protein>
    <submittedName>
        <fullName evidence="2">Glyoxalase bleomycin resistance dioxygenase</fullName>
    </submittedName>
</protein>
<name>A0ABQ0GBU1_9PEZI</name>
<gene>
    <name evidence="2" type="ORF">MFIFM68171_05448</name>
</gene>
<feature type="domain" description="VOC" evidence="1">
    <location>
        <begin position="2"/>
        <end position="139"/>
    </location>
</feature>
<comment type="caution">
    <text evidence="2">The sequence shown here is derived from an EMBL/GenBank/DDBJ whole genome shotgun (WGS) entry which is preliminary data.</text>
</comment>
<keyword evidence="2" id="KW-0560">Oxidoreductase</keyword>
<organism evidence="2 3">
    <name type="scientific">Madurella fahalii</name>
    <dbReference type="NCBI Taxonomy" id="1157608"/>
    <lineage>
        <taxon>Eukaryota</taxon>
        <taxon>Fungi</taxon>
        <taxon>Dikarya</taxon>
        <taxon>Ascomycota</taxon>
        <taxon>Pezizomycotina</taxon>
        <taxon>Sordariomycetes</taxon>
        <taxon>Sordariomycetidae</taxon>
        <taxon>Sordariales</taxon>
        <taxon>Sordariales incertae sedis</taxon>
        <taxon>Madurella</taxon>
    </lineage>
</organism>
<accession>A0ABQ0GBU1</accession>
<dbReference type="Gene3D" id="3.10.180.10">
    <property type="entry name" value="2,3-Dihydroxybiphenyl 1,2-Dioxygenase, domain 1"/>
    <property type="match status" value="1"/>
</dbReference>
<dbReference type="GeneID" id="98176191"/>
<evidence type="ECO:0000313" key="3">
    <source>
        <dbReference type="Proteomes" id="UP001628179"/>
    </source>
</evidence>
<dbReference type="Proteomes" id="UP001628179">
    <property type="component" value="Unassembled WGS sequence"/>
</dbReference>
<dbReference type="RefSeq" id="XP_070916969.1">
    <property type="nucleotide sequence ID" value="XM_071060868.1"/>
</dbReference>
<dbReference type="SUPFAM" id="SSF54593">
    <property type="entry name" value="Glyoxalase/Bleomycin resistance protein/Dihydroxybiphenyl dioxygenase"/>
    <property type="match status" value="1"/>
</dbReference>
<dbReference type="InterPro" id="IPR029068">
    <property type="entry name" value="Glyas_Bleomycin-R_OHBP_Dase"/>
</dbReference>
<evidence type="ECO:0000259" key="1">
    <source>
        <dbReference type="PROSITE" id="PS51819"/>
    </source>
</evidence>